<dbReference type="InterPro" id="IPR006521">
    <property type="entry name" value="Tail_protein_I"/>
</dbReference>
<protein>
    <recommendedName>
        <fullName evidence="2">Phage tail protein I</fullName>
    </recommendedName>
</protein>
<dbReference type="InterPro" id="IPR011748">
    <property type="entry name" value="Unchr_phage_tail-like"/>
</dbReference>
<evidence type="ECO:0008006" key="2">
    <source>
        <dbReference type="Google" id="ProtNLM"/>
    </source>
</evidence>
<gene>
    <name evidence="1" type="ORF">S01H1_66043</name>
</gene>
<accession>X0XD80</accession>
<name>X0XD80_9ZZZZ</name>
<organism evidence="1">
    <name type="scientific">marine sediment metagenome</name>
    <dbReference type="NCBI Taxonomy" id="412755"/>
    <lineage>
        <taxon>unclassified sequences</taxon>
        <taxon>metagenomes</taxon>
        <taxon>ecological metagenomes</taxon>
    </lineage>
</organism>
<dbReference type="EMBL" id="BARS01043646">
    <property type="protein sequence ID" value="GAG41139.1"/>
    <property type="molecule type" value="Genomic_DNA"/>
</dbReference>
<sequence length="144" mass="16543">LYFDPLMTPEPLLPWLASWLDLTLDQTWPIERRRELVKSAAELYRWRGTKRGLTEYLRIYTGSVPEISEYIPGMRLDDETKLGINTQLGSSGEGHHFTVTLELDENREINTSTVKAIIESQKPAHTVYTLQIRRNGRGKQDNGA</sequence>
<dbReference type="Pfam" id="PF09684">
    <property type="entry name" value="Tail_P2_I"/>
    <property type="match status" value="1"/>
</dbReference>
<dbReference type="NCBIfam" id="TIGR02242">
    <property type="entry name" value="tail_TIGR02242"/>
    <property type="match status" value="1"/>
</dbReference>
<feature type="non-terminal residue" evidence="1">
    <location>
        <position position="1"/>
    </location>
</feature>
<reference evidence="1" key="1">
    <citation type="journal article" date="2014" name="Front. Microbiol.">
        <title>High frequency of phylogenetically diverse reductive dehalogenase-homologous genes in deep subseafloor sedimentary metagenomes.</title>
        <authorList>
            <person name="Kawai M."/>
            <person name="Futagami T."/>
            <person name="Toyoda A."/>
            <person name="Takaki Y."/>
            <person name="Nishi S."/>
            <person name="Hori S."/>
            <person name="Arai W."/>
            <person name="Tsubouchi T."/>
            <person name="Morono Y."/>
            <person name="Uchiyama I."/>
            <person name="Ito T."/>
            <person name="Fujiyama A."/>
            <person name="Inagaki F."/>
            <person name="Takami H."/>
        </authorList>
    </citation>
    <scope>NUCLEOTIDE SEQUENCE</scope>
    <source>
        <strain evidence="1">Expedition CK06-06</strain>
    </source>
</reference>
<comment type="caution">
    <text evidence="1">The sequence shown here is derived from an EMBL/GenBank/DDBJ whole genome shotgun (WGS) entry which is preliminary data.</text>
</comment>
<dbReference type="AlphaFoldDB" id="X0XD80"/>
<evidence type="ECO:0000313" key="1">
    <source>
        <dbReference type="EMBL" id="GAG41139.1"/>
    </source>
</evidence>
<proteinExistence type="predicted"/>